<dbReference type="EMBL" id="JAFEKC020000007">
    <property type="protein sequence ID" value="KAK0513622.1"/>
    <property type="molecule type" value="Genomic_DNA"/>
</dbReference>
<accession>A0AA39R2B3</accession>
<dbReference type="Proteomes" id="UP001166286">
    <property type="component" value="Unassembled WGS sequence"/>
</dbReference>
<organism evidence="2 3">
    <name type="scientific">Cladonia borealis</name>
    <dbReference type="NCBI Taxonomy" id="184061"/>
    <lineage>
        <taxon>Eukaryota</taxon>
        <taxon>Fungi</taxon>
        <taxon>Dikarya</taxon>
        <taxon>Ascomycota</taxon>
        <taxon>Pezizomycotina</taxon>
        <taxon>Lecanoromycetes</taxon>
        <taxon>OSLEUM clade</taxon>
        <taxon>Lecanoromycetidae</taxon>
        <taxon>Lecanorales</taxon>
        <taxon>Lecanorineae</taxon>
        <taxon>Cladoniaceae</taxon>
        <taxon>Cladonia</taxon>
    </lineage>
</organism>
<evidence type="ECO:0000313" key="2">
    <source>
        <dbReference type="EMBL" id="KAK0513622.1"/>
    </source>
</evidence>
<comment type="caution">
    <text evidence="2">The sequence shown here is derived from an EMBL/GenBank/DDBJ whole genome shotgun (WGS) entry which is preliminary data.</text>
</comment>
<protein>
    <submittedName>
        <fullName evidence="2">Uncharacterized protein</fullName>
    </submittedName>
</protein>
<feature type="region of interest" description="Disordered" evidence="1">
    <location>
        <begin position="347"/>
        <end position="369"/>
    </location>
</feature>
<feature type="compositionally biased region" description="Low complexity" evidence="1">
    <location>
        <begin position="178"/>
        <end position="189"/>
    </location>
</feature>
<reference evidence="2" key="1">
    <citation type="submission" date="2023-03" db="EMBL/GenBank/DDBJ databases">
        <title>Complete genome of Cladonia borealis.</title>
        <authorList>
            <person name="Park H."/>
        </authorList>
    </citation>
    <scope>NUCLEOTIDE SEQUENCE</scope>
    <source>
        <strain evidence="2">ANT050790</strain>
    </source>
</reference>
<sequence>MPEQTQTHLDDTDRMLLGEMAVKALTPEQVTPKTNGHDGYHDHDTHEHIREHEYNPLTATHGTLVKTDRKGNLVQDEKTDDLVNDTEPQKKRAVSSTDGVVEEYPVKKRAASRKKQTDNGGPVPVTASKKGLAANRQGKGAAIKLEQNHDHGNIVEPVTPTRTKRDTANGRVTPGRTSSNNKSMSISPSKPDDLTTKSTPRKRNAPKGGIADQRGIPSSWEEADDADKMIFTLKSQGAPWAVIREKWTAMTGIETAPSTLPNRLNRMRVYMMHFREGDDTLFIQIKKEVEDNLEREKWQNIANKMRANNAKIEYPIAFLQKKDKEFQEAVQKGTASRAISNAMKGVFENDHEINEDTIDEDDAAQENAD</sequence>
<feature type="region of interest" description="Disordered" evidence="1">
    <location>
        <begin position="75"/>
        <end position="218"/>
    </location>
</feature>
<evidence type="ECO:0000313" key="3">
    <source>
        <dbReference type="Proteomes" id="UP001166286"/>
    </source>
</evidence>
<proteinExistence type="predicted"/>
<feature type="compositionally biased region" description="Acidic residues" evidence="1">
    <location>
        <begin position="355"/>
        <end position="369"/>
    </location>
</feature>
<evidence type="ECO:0000256" key="1">
    <source>
        <dbReference type="SAM" id="MobiDB-lite"/>
    </source>
</evidence>
<keyword evidence="3" id="KW-1185">Reference proteome</keyword>
<dbReference type="AlphaFoldDB" id="A0AA39R2B3"/>
<name>A0AA39R2B3_9LECA</name>
<gene>
    <name evidence="2" type="ORF">JMJ35_003986</name>
</gene>